<proteinExistence type="inferred from homology"/>
<dbReference type="Pfam" id="PF04359">
    <property type="entry name" value="DUF493"/>
    <property type="match status" value="1"/>
</dbReference>
<dbReference type="PANTHER" id="PTHR38036">
    <property type="entry name" value="UPF0250 PROTEIN YBED"/>
    <property type="match status" value="1"/>
</dbReference>
<dbReference type="KEGG" id="hyf:DTO96_101996"/>
<dbReference type="EMBL" id="CP031124">
    <property type="protein sequence ID" value="AXF86250.1"/>
    <property type="molecule type" value="Genomic_DNA"/>
</dbReference>
<dbReference type="InterPro" id="IPR027471">
    <property type="entry name" value="YbeD-like_sf"/>
</dbReference>
<gene>
    <name evidence="3" type="ORF">DTO96_101996</name>
</gene>
<dbReference type="HAMAP" id="MF_00659">
    <property type="entry name" value="UPF0250"/>
    <property type="match status" value="1"/>
</dbReference>
<evidence type="ECO:0000256" key="2">
    <source>
        <dbReference type="HAMAP-Rule" id="MF_00659"/>
    </source>
</evidence>
<dbReference type="Gene3D" id="3.30.70.260">
    <property type="match status" value="1"/>
</dbReference>
<evidence type="ECO:0000313" key="3">
    <source>
        <dbReference type="EMBL" id="AXF86250.1"/>
    </source>
</evidence>
<keyword evidence="4" id="KW-1185">Reference proteome</keyword>
<dbReference type="InterPro" id="IPR007454">
    <property type="entry name" value="UPF0250_YbeD-like"/>
</dbReference>
<dbReference type="OrthoDB" id="9793424at2"/>
<dbReference type="AlphaFoldDB" id="A0A345DD12"/>
<evidence type="ECO:0000256" key="1">
    <source>
        <dbReference type="ARBA" id="ARBA00008460"/>
    </source>
</evidence>
<reference evidence="4" key="1">
    <citation type="submission" date="2018-07" db="EMBL/GenBank/DDBJ databases">
        <authorList>
            <person name="Kim H."/>
        </authorList>
    </citation>
    <scope>NUCLEOTIDE SEQUENCE [LARGE SCALE GENOMIC DNA]</scope>
    <source>
        <strain evidence="4">F02</strain>
    </source>
</reference>
<dbReference type="PANTHER" id="PTHR38036:SF1">
    <property type="entry name" value="UPF0250 PROTEIN YBED"/>
    <property type="match status" value="1"/>
</dbReference>
<comment type="similarity">
    <text evidence="1 2">Belongs to the UPF0250 family.</text>
</comment>
<protein>
    <recommendedName>
        <fullName evidence="2">UPF0250 protein DTO96_101996</fullName>
    </recommendedName>
</protein>
<dbReference type="RefSeq" id="WP_114563345.1">
    <property type="nucleotide sequence ID" value="NZ_CP031124.1"/>
</dbReference>
<accession>A0A345DD12</accession>
<evidence type="ECO:0000313" key="4">
    <source>
        <dbReference type="Proteomes" id="UP000252182"/>
    </source>
</evidence>
<dbReference type="SUPFAM" id="SSF117991">
    <property type="entry name" value="YbeD/HP0495-like"/>
    <property type="match status" value="1"/>
</dbReference>
<dbReference type="Proteomes" id="UP000252182">
    <property type="component" value="Chromosome"/>
</dbReference>
<organism evidence="3 4">
    <name type="scientific">Ephemeroptericola cinctiostellae</name>
    <dbReference type="NCBI Taxonomy" id="2268024"/>
    <lineage>
        <taxon>Bacteria</taxon>
        <taxon>Pseudomonadati</taxon>
        <taxon>Pseudomonadota</taxon>
        <taxon>Betaproteobacteria</taxon>
        <taxon>Burkholderiales</taxon>
        <taxon>Burkholderiaceae</taxon>
        <taxon>Ephemeroptericola</taxon>
    </lineage>
</organism>
<sequence>MSTATPPNDLPERLNLIEFPCEFPLKIMGKRVDDFAQTIAEVVQQFAPDFDPATMEMRPSSSGKYLGLTCTINATSQEQLDDVYRALTSHAMVSYVL</sequence>
<name>A0A345DD12_9BURK</name>